<evidence type="ECO:0000256" key="2">
    <source>
        <dbReference type="PROSITE-ProRule" id="PRU00708"/>
    </source>
</evidence>
<feature type="repeat" description="PPR" evidence="2">
    <location>
        <begin position="40"/>
        <end position="74"/>
    </location>
</feature>
<dbReference type="EMBL" id="JABFUD020000002">
    <property type="protein sequence ID" value="KAI5083814.1"/>
    <property type="molecule type" value="Genomic_DNA"/>
</dbReference>
<comment type="caution">
    <text evidence="3">The sequence shown here is derived from an EMBL/GenBank/DDBJ whole genome shotgun (WGS) entry which is preliminary data.</text>
</comment>
<dbReference type="Pfam" id="PF13041">
    <property type="entry name" value="PPR_2"/>
    <property type="match status" value="5"/>
</dbReference>
<dbReference type="FunFam" id="1.25.40.10:FF:000344">
    <property type="entry name" value="Pentatricopeptide repeat-containing protein"/>
    <property type="match status" value="1"/>
</dbReference>
<feature type="repeat" description="PPR" evidence="2">
    <location>
        <begin position="446"/>
        <end position="480"/>
    </location>
</feature>
<organism evidence="3 4">
    <name type="scientific">Adiantum capillus-veneris</name>
    <name type="common">Maidenhair fern</name>
    <dbReference type="NCBI Taxonomy" id="13818"/>
    <lineage>
        <taxon>Eukaryota</taxon>
        <taxon>Viridiplantae</taxon>
        <taxon>Streptophyta</taxon>
        <taxon>Embryophyta</taxon>
        <taxon>Tracheophyta</taxon>
        <taxon>Polypodiopsida</taxon>
        <taxon>Polypodiidae</taxon>
        <taxon>Polypodiales</taxon>
        <taxon>Pteridineae</taxon>
        <taxon>Pteridaceae</taxon>
        <taxon>Vittarioideae</taxon>
        <taxon>Adiantum</taxon>
    </lineage>
</organism>
<evidence type="ECO:0000256" key="1">
    <source>
        <dbReference type="ARBA" id="ARBA00022737"/>
    </source>
</evidence>
<keyword evidence="1" id="KW-0677">Repeat</keyword>
<feature type="repeat" description="PPR" evidence="2">
    <location>
        <begin position="141"/>
        <end position="175"/>
    </location>
</feature>
<dbReference type="OrthoDB" id="185373at2759"/>
<dbReference type="PANTHER" id="PTHR47926:SF533">
    <property type="entry name" value="DYW DOMAIN-CONTAINING PROTEIN"/>
    <property type="match status" value="1"/>
</dbReference>
<feature type="repeat" description="PPR" evidence="2">
    <location>
        <begin position="344"/>
        <end position="378"/>
    </location>
</feature>
<evidence type="ECO:0000313" key="4">
    <source>
        <dbReference type="Proteomes" id="UP000886520"/>
    </source>
</evidence>
<evidence type="ECO:0008006" key="5">
    <source>
        <dbReference type="Google" id="ProtNLM"/>
    </source>
</evidence>
<protein>
    <recommendedName>
        <fullName evidence="5">Pentatricopeptide repeat-containing protein</fullName>
    </recommendedName>
</protein>
<dbReference type="GO" id="GO:0009451">
    <property type="term" value="P:RNA modification"/>
    <property type="evidence" value="ECO:0007669"/>
    <property type="project" value="InterPro"/>
</dbReference>
<dbReference type="GO" id="GO:0003729">
    <property type="term" value="F:mRNA binding"/>
    <property type="evidence" value="ECO:0007669"/>
    <property type="project" value="UniProtKB-ARBA"/>
</dbReference>
<dbReference type="PANTHER" id="PTHR47926">
    <property type="entry name" value="PENTATRICOPEPTIDE REPEAT-CONTAINING PROTEIN"/>
    <property type="match status" value="1"/>
</dbReference>
<keyword evidence="4" id="KW-1185">Reference proteome</keyword>
<reference evidence="3" key="1">
    <citation type="submission" date="2021-01" db="EMBL/GenBank/DDBJ databases">
        <title>Adiantum capillus-veneris genome.</title>
        <authorList>
            <person name="Fang Y."/>
            <person name="Liao Q."/>
        </authorList>
    </citation>
    <scope>NUCLEOTIDE SEQUENCE</scope>
    <source>
        <strain evidence="3">H3</strain>
        <tissue evidence="3">Leaf</tissue>
    </source>
</reference>
<dbReference type="NCBIfam" id="TIGR00756">
    <property type="entry name" value="PPR"/>
    <property type="match status" value="5"/>
</dbReference>
<accession>A0A9D4ZQ53</accession>
<dbReference type="InterPro" id="IPR011990">
    <property type="entry name" value="TPR-like_helical_dom_sf"/>
</dbReference>
<dbReference type="Pfam" id="PF01535">
    <property type="entry name" value="PPR"/>
    <property type="match status" value="3"/>
</dbReference>
<dbReference type="Proteomes" id="UP000886520">
    <property type="component" value="Chromosome 3"/>
</dbReference>
<feature type="repeat" description="PPR" evidence="2">
    <location>
        <begin position="242"/>
        <end position="276"/>
    </location>
</feature>
<gene>
    <name evidence="3" type="ORF">GOP47_0003557</name>
</gene>
<name>A0A9D4ZQ53_ADICA</name>
<dbReference type="Gene3D" id="1.25.40.10">
    <property type="entry name" value="Tetratricopeptide repeat domain"/>
    <property type="match status" value="5"/>
</dbReference>
<dbReference type="FunFam" id="1.25.40.10:FF:000073">
    <property type="entry name" value="Pentatricopeptide repeat-containing protein chloroplastic"/>
    <property type="match status" value="2"/>
</dbReference>
<evidence type="ECO:0000313" key="3">
    <source>
        <dbReference type="EMBL" id="KAI5083814.1"/>
    </source>
</evidence>
<sequence>MQEIGLDSHQVLGNQLVSLLVDSGNIHNAHEVFNKLPYQSECLWASLMNGYVKHGKPQQALSLYSKILEVSIQPSKYTFVSLLKACLKLKDVECGHRLHVDISKRGLESDLFVGSALVDMFAKFDLMQKAQEVFDKLANKDAMPWNAMISAYSRQGHCREALDYYERMQSEGVTANVVTFVCVLKACSGMAASDDGREIHVEVSRRGFDKGLVVGNTLIDMYGKCGLPMKAQDVFDKLPVRDVISWTALISGYVRHGCGIAALNCFKQMKLQGFSPDVVTLVCSLKACGMTKSVKVGEDIHAEIARDGLLEKNPLVGNALVDMYAKCGLLEKAQEVFAKLRVRDATSWNALIAGYCKQGFGHETLASFEQMRSAGVSPDAVTLSCILKALGNLGAIDYVSEVHAAVSKGGLLKTDLVVGNGLVDMYAKCGLLLNAQDTFDNLLRRDVVSWNSLLAGYAQLGESATVFCVFYRMLTEKERPNEATFGSILNACTHSGLVMKGQTYFRAMLQNFGITPTVELHTCVIDLLGRAGQLERAVMMAERMPVHPTLVVWNTVLGACRKWGNIELAKPAFYHALALESRDAAAYVCMYNIYADTNMSEEARSIEVLGLMNQAWDSSERIRSIESG</sequence>
<dbReference type="InterPro" id="IPR046960">
    <property type="entry name" value="PPR_At4g14850-like_plant"/>
</dbReference>
<proteinExistence type="predicted"/>
<dbReference type="AlphaFoldDB" id="A0A9D4ZQ53"/>
<dbReference type="SUPFAM" id="SSF48452">
    <property type="entry name" value="TPR-like"/>
    <property type="match status" value="1"/>
</dbReference>
<dbReference type="InterPro" id="IPR002885">
    <property type="entry name" value="PPR_rpt"/>
</dbReference>
<dbReference type="FunFam" id="1.25.40.10:FF:000090">
    <property type="entry name" value="Pentatricopeptide repeat-containing protein, chloroplastic"/>
    <property type="match status" value="1"/>
</dbReference>
<dbReference type="PROSITE" id="PS51375">
    <property type="entry name" value="PPR"/>
    <property type="match status" value="5"/>
</dbReference>